<dbReference type="KEGG" id="pre:PCA10_02660"/>
<proteinExistence type="predicted"/>
<dbReference type="EMBL" id="AP013068">
    <property type="protein sequence ID" value="BAN45998.1"/>
    <property type="molecule type" value="Genomic_DNA"/>
</dbReference>
<dbReference type="HOGENOM" id="CLU_1309256_0_0_6"/>
<evidence type="ECO:0000313" key="2">
    <source>
        <dbReference type="EMBL" id="BAN45998.1"/>
    </source>
</evidence>
<dbReference type="STRING" id="1245471.PCA10_02660"/>
<dbReference type="Proteomes" id="UP000015503">
    <property type="component" value="Chromosome"/>
</dbReference>
<gene>
    <name evidence="2" type="ORF">PCA10_02660</name>
</gene>
<dbReference type="PATRIC" id="fig|1245471.3.peg.264"/>
<sequence>MLEAGEETGLGGLRRCGGNGGVLDNRRCGCRLFGNHHRCRCRCRCRCSRLGDRFGTHRSGCGGGNLRRSGHLDRSRDGLDNRGCDYRGCDYGRLDHHGCGFGSRRRSLGKHNGSGNRLGALFNRRLGSGNRFGRGGSVGLDRQHRLLGSDGGSFLGLLAQPAEQGFLFPGLRRSLLVVVGTKHGSIASQRSDRAGSVPASFAAPGKDGVS</sequence>
<name>S6AL63_METRE</name>
<protein>
    <submittedName>
        <fullName evidence="2">Uncharacterized protein</fullName>
    </submittedName>
</protein>
<accession>S6AL63</accession>
<organism evidence="2 3">
    <name type="scientific">Metapseudomonas resinovorans NBRC 106553</name>
    <dbReference type="NCBI Taxonomy" id="1245471"/>
    <lineage>
        <taxon>Bacteria</taxon>
        <taxon>Pseudomonadati</taxon>
        <taxon>Pseudomonadota</taxon>
        <taxon>Gammaproteobacteria</taxon>
        <taxon>Pseudomonadales</taxon>
        <taxon>Pseudomonadaceae</taxon>
        <taxon>Metapseudomonas</taxon>
    </lineage>
</organism>
<evidence type="ECO:0000256" key="1">
    <source>
        <dbReference type="SAM" id="MobiDB-lite"/>
    </source>
</evidence>
<dbReference type="AlphaFoldDB" id="S6AL63"/>
<evidence type="ECO:0000313" key="3">
    <source>
        <dbReference type="Proteomes" id="UP000015503"/>
    </source>
</evidence>
<reference evidence="2 3" key="1">
    <citation type="journal article" date="2013" name="Genome Announc.">
        <title>Complete Genome Sequence of the Carbazole Degrader Pseudomonas resinovorans Strain CA10 (NBRC 106553).</title>
        <authorList>
            <person name="Shintani M."/>
            <person name="Hosoyama A."/>
            <person name="Ohji S."/>
            <person name="Tsuchikane K."/>
            <person name="Takarada H."/>
            <person name="Yamazoe A."/>
            <person name="Fujita N."/>
            <person name="Nojiri H."/>
        </authorList>
    </citation>
    <scope>NUCLEOTIDE SEQUENCE [LARGE SCALE GENOMIC DNA]</scope>
    <source>
        <strain evidence="2 3">NBRC 106553</strain>
    </source>
</reference>
<keyword evidence="3" id="KW-1185">Reference proteome</keyword>
<feature type="region of interest" description="Disordered" evidence="1">
    <location>
        <begin position="187"/>
        <end position="210"/>
    </location>
</feature>